<name>A0A8H6XCD7_9AGAR</name>
<accession>A0A8H6XCD7</accession>
<dbReference type="PANTHER" id="PTHR43558:SF6">
    <property type="entry name" value="REDUCTASE, PUTATIVE (AFU_ORTHOLOGUE AFUA_3G10540)-RELATED"/>
    <property type="match status" value="1"/>
</dbReference>
<comment type="caution">
    <text evidence="2">The sequence shown here is derived from an EMBL/GenBank/DDBJ whole genome shotgun (WGS) entry which is preliminary data.</text>
</comment>
<evidence type="ECO:0000256" key="1">
    <source>
        <dbReference type="SAM" id="MobiDB-lite"/>
    </source>
</evidence>
<keyword evidence="3" id="KW-1185">Reference proteome</keyword>
<dbReference type="InterPro" id="IPR053354">
    <property type="entry name" value="MGDG_epimerase"/>
</dbReference>
<feature type="region of interest" description="Disordered" evidence="1">
    <location>
        <begin position="124"/>
        <end position="146"/>
    </location>
</feature>
<dbReference type="EMBL" id="JACAZI010000021">
    <property type="protein sequence ID" value="KAF7338483.1"/>
    <property type="molecule type" value="Genomic_DNA"/>
</dbReference>
<evidence type="ECO:0000313" key="2">
    <source>
        <dbReference type="EMBL" id="KAF7338483.1"/>
    </source>
</evidence>
<sequence>MVGDEPVYNRGWPVVSTAANTELRAVLLSQKQSIAKATVEVQLRNWEKAEAAALAKVESKGLGQLLGFDFDNIVFKGELGEHAESDVDAISTAISQADESLKNDIWTWERLPYAIRCLGVARSSSNTEEGSSSAERPAKRSRVQGKDELVPDLDEWIIRNERFLRALSRRPDPAPDAWKFGLVRMNQLPIVFGAACTAVVDDATGATTALKIHRGPVSSLPGYTVLDGKRIENIFIQPSNKAFKKRWDFMTDGLLEGLNWSNIVVAGGIILGALLTPEVSGANKPEEWQSSDIDAYIYGLSPTLANKKIEHIAATCKKNLPPGSPFLVVRNSQTITIYSKWPRRRVQIVLKLVKSPREVLLNFDLDICGCTWDGTDVYLLPRCVRTLETATNTFVMDLINGHYLGDRKATRDKRVFKYANKGYGLRILPSYISSLATYDSEKNLSAIACGERHFPTVSVSKLAAAARAWTSRVVRKYIQAGHDNTPFHWPYKAYQPAKSDKPVFSHAMLESYHQVTSEPLGRSCLTGFTLFMRHVALWELEVEGKISIYEDLWATDTYGEGARKALDDHNRQESQVAQWNTYDRYGKLPLPAARITYGDSVEQVLLPKNDILIPLTLDWSFFKFANSNIVSALQRAKKSGELDDSDCVAPLTLVGDALPGEDEETIDDVEVIALWRLSKVLNWQMLDRRIDEIREVLWAYHRANERLIAEEDTRQQFLLTNISKRAIRTTVEDEHEALGCFIFRSPLARWVARKPYNEKATTNGVL</sequence>
<feature type="compositionally biased region" description="Low complexity" evidence="1">
    <location>
        <begin position="124"/>
        <end position="135"/>
    </location>
</feature>
<evidence type="ECO:0000313" key="3">
    <source>
        <dbReference type="Proteomes" id="UP000620124"/>
    </source>
</evidence>
<dbReference type="AlphaFoldDB" id="A0A8H6XCD7"/>
<dbReference type="OrthoDB" id="539213at2759"/>
<organism evidence="2 3">
    <name type="scientific">Mycena venus</name>
    <dbReference type="NCBI Taxonomy" id="2733690"/>
    <lineage>
        <taxon>Eukaryota</taxon>
        <taxon>Fungi</taxon>
        <taxon>Dikarya</taxon>
        <taxon>Basidiomycota</taxon>
        <taxon>Agaricomycotina</taxon>
        <taxon>Agaricomycetes</taxon>
        <taxon>Agaricomycetidae</taxon>
        <taxon>Agaricales</taxon>
        <taxon>Marasmiineae</taxon>
        <taxon>Mycenaceae</taxon>
        <taxon>Mycena</taxon>
    </lineage>
</organism>
<dbReference type="PANTHER" id="PTHR43558">
    <property type="entry name" value="REDUCTASE, PUTATIVE (AFU_ORTHOLOGUE AFUA_3G10540)-RELATED"/>
    <property type="match status" value="1"/>
</dbReference>
<dbReference type="Proteomes" id="UP000620124">
    <property type="component" value="Unassembled WGS sequence"/>
</dbReference>
<proteinExistence type="predicted"/>
<gene>
    <name evidence="2" type="ORF">MVEN_02074300</name>
</gene>
<reference evidence="2" key="1">
    <citation type="submission" date="2020-05" db="EMBL/GenBank/DDBJ databases">
        <title>Mycena genomes resolve the evolution of fungal bioluminescence.</title>
        <authorList>
            <person name="Tsai I.J."/>
        </authorList>
    </citation>
    <scope>NUCLEOTIDE SEQUENCE</scope>
    <source>
        <strain evidence="2">CCC161011</strain>
    </source>
</reference>
<protein>
    <submittedName>
        <fullName evidence="2">Uncharacterized protein</fullName>
    </submittedName>
</protein>